<keyword evidence="1" id="KW-0802">TPR repeat</keyword>
<dbReference type="Gene3D" id="3.40.50.300">
    <property type="entry name" value="P-loop containing nucleotide triphosphate hydrolases"/>
    <property type="match status" value="1"/>
</dbReference>
<dbReference type="STRING" id="1104324.P186_2767"/>
<evidence type="ECO:0000256" key="1">
    <source>
        <dbReference type="PROSITE-ProRule" id="PRU00339"/>
    </source>
</evidence>
<evidence type="ECO:0000256" key="2">
    <source>
        <dbReference type="SAM" id="Coils"/>
    </source>
</evidence>
<dbReference type="InterPro" id="IPR027417">
    <property type="entry name" value="P-loop_NTPase"/>
</dbReference>
<evidence type="ECO:0000313" key="4">
    <source>
        <dbReference type="Proteomes" id="UP000005867"/>
    </source>
</evidence>
<dbReference type="eggNOG" id="arCOG03045">
    <property type="taxonomic scope" value="Archaea"/>
</dbReference>
<dbReference type="Proteomes" id="UP000005867">
    <property type="component" value="Chromosome"/>
</dbReference>
<dbReference type="EMBL" id="CP003098">
    <property type="protein sequence ID" value="AET34144.1"/>
    <property type="molecule type" value="Genomic_DNA"/>
</dbReference>
<dbReference type="Gene3D" id="1.25.40.10">
    <property type="entry name" value="Tetratricopeptide repeat domain"/>
    <property type="match status" value="1"/>
</dbReference>
<keyword evidence="2" id="KW-0175">Coiled coil</keyword>
<feature type="repeat" description="TPR" evidence="1">
    <location>
        <begin position="1056"/>
        <end position="1089"/>
    </location>
</feature>
<reference evidence="3 4" key="1">
    <citation type="journal article" date="2012" name="J. Bacteriol.">
        <title>Complete genome sequence of strain 1860, a crenarchaeon of the genus pyrobaculum able to grow with various electron acceptors.</title>
        <authorList>
            <person name="Mardanov A.V."/>
            <person name="Gumerov V.M."/>
            <person name="Slobodkina G.B."/>
            <person name="Beletsky A.V."/>
            <person name="Bonch-Osmolovskaya E.A."/>
            <person name="Ravin N.V."/>
            <person name="Skryabin K.G."/>
        </authorList>
    </citation>
    <scope>NUCLEOTIDE SEQUENCE [LARGE SCALE GENOMIC DNA]</scope>
    <source>
        <strain evidence="3 4">1860</strain>
    </source>
</reference>
<proteinExistence type="predicted"/>
<keyword evidence="4" id="KW-1185">Reference proteome</keyword>
<dbReference type="PROSITE" id="PS50005">
    <property type="entry name" value="TPR"/>
    <property type="match status" value="1"/>
</dbReference>
<sequence>MKYLLRLILHETVVVDYFQRFNEELVKKLLEGFPWRVVDVVGPPRSGKSYFIENYSSKLREAGRDVELRERTATSRDELGEAYAGGGPYRLVYCIPWDRAKDYASDDAKRAVELIKRHFTPVEYLGVGYMPPGFAAEVVKRMRESDEEAAVKYLEEQREAYKKFSTLLAPDVWDRVREVLKRVGGAALRDAVPFLTKALHIDVVSHVSKFAPLVFKFLDLIAAVIKVFGKNWITQWIEQREQWKGLHEDLRKVLVWKAAAALGRSGEEVEKALDALYGLDTAMLDEVVEKIEEKLAELEARVSVLEAKLGPLNAVYTEPEELGVERRDGVLYVMGEPYVDPARHGLAQAVDEVERKVREVVERGGVLAIVGPRGVGKSTLVRAVLAEVLRRAAVRGVINVNRLKLDDLPEVVDGAGRSYLLFYDPTTPRFYELGGLEKPLERPRPEAVGIVADLVNLTHRGGKPRASVVLVLPTDIYNALGEEVKRLIVPVVLDLKSVEFLAEVIRRYSGCRLEGEGLRALAGEIAKFDEGYTLVARLVGEELSRRGCRLEKVEEVVRAAGGRALRFMLIYVNQMLRVRWRGPSGTYEDEDMAEIFSQILAARRYYSRDLGPGNAVAPPLLLERWARWRCAKLFKSERCPREPLPKEVYIWLSRRQHDLIETALFLAAYANLLEEAAVEDIRKVVKDAGEELGIWKKAKTSPYTAVHFLAEYGSDLEKEWEGALCLEKFALMLGAAIAGHPYKPLAKEAEKAKEYLGDTAERIRRWCVIDGYLLADGELTPLTRELLLAMAALGKMPKPFASQHGKALEEAEKLVEAWRGRGGARWWELFYGLGLAVMATRAGVLDRKAAVKALAAAQPAVQRVASPIAIGVILNALSPLREHAPDMWTTVLYAAATLSVDEPPALAKRILEEVKWAKERVVEDWAKALLAAAYATVLIQSAEATKLHGDVCQLLGGIQDPDLRILVEVDALRRFAARGLPPCGVDLCTGEAREDCVESLEKAFEKKVGELSSKLAELSKKAERGELSPELEKYLAIRSLERPQEALQRALSVAEVMLYYSLAEVKLDAGRLEEAEEYFAKAAELDKKLRWWENYLVHSSYAARARVLKAGDLDVVVKLAEAFEKLWKEARELMAPTAEMLRTASFRLAEYLVYLAASGRMKEAAEVLREHGWLLRYENYVHVATLYMLSLLGVGAEAPDTKELLEALEGRIHPLLKPALAALLGLPPKPIKAMLLCAEATGASISAVKEGEVKAEIDLSQLMEHADYLAFCRDAYKAVMGDMEAFNRIRIRVKEWYKERLEPPSVLDRLDAGGLVQVLAPSGSLGRLILLLMALDEARHAKGVERERYRELARAHALVGKDAHKGTIAGTLFGKAAKAVENCKGEVDKCGDLKLALLKLYYYHF</sequence>
<feature type="coiled-coil region" evidence="2">
    <location>
        <begin position="281"/>
        <end position="308"/>
    </location>
</feature>
<dbReference type="KEGG" id="pyr:P186_2767"/>
<dbReference type="eggNOG" id="arCOG07852">
    <property type="taxonomic scope" value="Archaea"/>
</dbReference>
<dbReference type="InterPro" id="IPR011990">
    <property type="entry name" value="TPR-like_helical_dom_sf"/>
</dbReference>
<accession>G7VEX9</accession>
<protein>
    <submittedName>
        <fullName evidence="3">Uncharacterized protein</fullName>
    </submittedName>
</protein>
<dbReference type="SUPFAM" id="SSF52540">
    <property type="entry name" value="P-loop containing nucleoside triphosphate hydrolases"/>
    <property type="match status" value="1"/>
</dbReference>
<dbReference type="InterPro" id="IPR019734">
    <property type="entry name" value="TPR_rpt"/>
</dbReference>
<gene>
    <name evidence="3" type="ORF">P186_2767</name>
</gene>
<organism evidence="3 4">
    <name type="scientific">Pyrobaculum ferrireducens</name>
    <dbReference type="NCBI Taxonomy" id="1104324"/>
    <lineage>
        <taxon>Archaea</taxon>
        <taxon>Thermoproteota</taxon>
        <taxon>Thermoprotei</taxon>
        <taxon>Thermoproteales</taxon>
        <taxon>Thermoproteaceae</taxon>
        <taxon>Pyrobaculum</taxon>
    </lineage>
</organism>
<name>G7VEX9_9CREN</name>
<dbReference type="BioCyc" id="PSP1104324:GJSN-2705-MONOMER"/>
<evidence type="ECO:0000313" key="3">
    <source>
        <dbReference type="EMBL" id="AET34144.1"/>
    </source>
</evidence>
<dbReference type="HOGENOM" id="CLU_256953_0_0_2"/>